<dbReference type="SUPFAM" id="SSF48371">
    <property type="entry name" value="ARM repeat"/>
    <property type="match status" value="1"/>
</dbReference>
<dbReference type="SMART" id="SM00320">
    <property type="entry name" value="WD40"/>
    <property type="match status" value="2"/>
</dbReference>
<dbReference type="InterPro" id="IPR036322">
    <property type="entry name" value="WD40_repeat_dom_sf"/>
</dbReference>
<dbReference type="Gene3D" id="2.30.29.30">
    <property type="entry name" value="Pleckstrin-homology domain (PH domain)/Phosphotyrosine-binding domain (PTB)"/>
    <property type="match status" value="1"/>
</dbReference>
<evidence type="ECO:0000259" key="6">
    <source>
        <dbReference type="PROSITE" id="PS51783"/>
    </source>
</evidence>
<dbReference type="InterPro" id="IPR036372">
    <property type="entry name" value="BEACH_dom_sf"/>
</dbReference>
<feature type="region of interest" description="Disordered" evidence="4">
    <location>
        <begin position="190"/>
        <end position="214"/>
    </location>
</feature>
<accession>A0ABR1B9M3</accession>
<dbReference type="SUPFAM" id="SSF81837">
    <property type="entry name" value="BEACH domain"/>
    <property type="match status" value="1"/>
</dbReference>
<dbReference type="InterPro" id="IPR023362">
    <property type="entry name" value="PH-BEACH_dom"/>
</dbReference>
<gene>
    <name evidence="7" type="ORF">RUM44_011841</name>
</gene>
<evidence type="ECO:0000259" key="5">
    <source>
        <dbReference type="PROSITE" id="PS50197"/>
    </source>
</evidence>
<dbReference type="Proteomes" id="UP001359485">
    <property type="component" value="Unassembled WGS sequence"/>
</dbReference>
<dbReference type="SUPFAM" id="SSF50729">
    <property type="entry name" value="PH domain-like"/>
    <property type="match status" value="1"/>
</dbReference>
<evidence type="ECO:0000313" key="8">
    <source>
        <dbReference type="Proteomes" id="UP001359485"/>
    </source>
</evidence>
<keyword evidence="1 3" id="KW-0853">WD repeat</keyword>
<dbReference type="CDD" id="cd01201">
    <property type="entry name" value="PH_BEACH"/>
    <property type="match status" value="1"/>
</dbReference>
<evidence type="ECO:0000256" key="3">
    <source>
        <dbReference type="PROSITE-ProRule" id="PRU00221"/>
    </source>
</evidence>
<feature type="repeat" description="WD" evidence="3">
    <location>
        <begin position="3329"/>
        <end position="3370"/>
    </location>
</feature>
<feature type="domain" description="BEACH" evidence="5">
    <location>
        <begin position="2865"/>
        <end position="3161"/>
    </location>
</feature>
<dbReference type="PROSITE" id="PS50197">
    <property type="entry name" value="BEACH"/>
    <property type="match status" value="1"/>
</dbReference>
<dbReference type="Pfam" id="PF02138">
    <property type="entry name" value="Beach"/>
    <property type="match status" value="1"/>
</dbReference>
<dbReference type="Gene3D" id="1.10.1540.10">
    <property type="entry name" value="BEACH domain"/>
    <property type="match status" value="1"/>
</dbReference>
<protein>
    <recommendedName>
        <fullName evidence="9">Lysosomal-trafficking regulator</fullName>
    </recommendedName>
</protein>
<dbReference type="PROSITE" id="PS51783">
    <property type="entry name" value="PH_BEACH"/>
    <property type="match status" value="1"/>
</dbReference>
<dbReference type="PROSITE" id="PS50294">
    <property type="entry name" value="WD_REPEATS_REGION"/>
    <property type="match status" value="1"/>
</dbReference>
<dbReference type="PROSITE" id="PS50082">
    <property type="entry name" value="WD_REPEATS_2"/>
    <property type="match status" value="1"/>
</dbReference>
<dbReference type="InterPro" id="IPR016024">
    <property type="entry name" value="ARM-type_fold"/>
</dbReference>
<name>A0ABR1B9M3_POLSC</name>
<dbReference type="InterPro" id="IPR015943">
    <property type="entry name" value="WD40/YVTN_repeat-like_dom_sf"/>
</dbReference>
<dbReference type="InterPro" id="IPR019775">
    <property type="entry name" value="WD40_repeat_CS"/>
</dbReference>
<evidence type="ECO:0000256" key="2">
    <source>
        <dbReference type="ARBA" id="ARBA00022737"/>
    </source>
</evidence>
<organism evidence="7 8">
    <name type="scientific">Polyplax serrata</name>
    <name type="common">Common mouse louse</name>
    <dbReference type="NCBI Taxonomy" id="468196"/>
    <lineage>
        <taxon>Eukaryota</taxon>
        <taxon>Metazoa</taxon>
        <taxon>Ecdysozoa</taxon>
        <taxon>Arthropoda</taxon>
        <taxon>Hexapoda</taxon>
        <taxon>Insecta</taxon>
        <taxon>Pterygota</taxon>
        <taxon>Neoptera</taxon>
        <taxon>Paraneoptera</taxon>
        <taxon>Psocodea</taxon>
        <taxon>Troctomorpha</taxon>
        <taxon>Phthiraptera</taxon>
        <taxon>Anoplura</taxon>
        <taxon>Polyplacidae</taxon>
        <taxon>Polyplax</taxon>
    </lineage>
</organism>
<evidence type="ECO:0000256" key="1">
    <source>
        <dbReference type="ARBA" id="ARBA00022574"/>
    </source>
</evidence>
<dbReference type="SUPFAM" id="SSF50978">
    <property type="entry name" value="WD40 repeat-like"/>
    <property type="match status" value="1"/>
</dbReference>
<comment type="caution">
    <text evidence="7">The sequence shown here is derived from an EMBL/GenBank/DDBJ whole genome shotgun (WGS) entry which is preliminary data.</text>
</comment>
<evidence type="ECO:0000256" key="4">
    <source>
        <dbReference type="SAM" id="MobiDB-lite"/>
    </source>
</evidence>
<keyword evidence="8" id="KW-1185">Reference proteome</keyword>
<dbReference type="CDD" id="cd06071">
    <property type="entry name" value="Beach"/>
    <property type="match status" value="1"/>
</dbReference>
<dbReference type="EMBL" id="JAWJWF010000001">
    <property type="protein sequence ID" value="KAK6640155.1"/>
    <property type="molecule type" value="Genomic_DNA"/>
</dbReference>
<dbReference type="PANTHER" id="PTHR13743:SF86">
    <property type="entry name" value="LYSOSOMAL-TRAFFICKING REGULATOR"/>
    <property type="match status" value="1"/>
</dbReference>
<keyword evidence="2" id="KW-0677">Repeat</keyword>
<feature type="compositionally biased region" description="Polar residues" evidence="4">
    <location>
        <begin position="204"/>
        <end position="214"/>
    </location>
</feature>
<feature type="domain" description="BEACH-type PH" evidence="6">
    <location>
        <begin position="2761"/>
        <end position="2860"/>
    </location>
</feature>
<dbReference type="InterPro" id="IPR001680">
    <property type="entry name" value="WD40_rpt"/>
</dbReference>
<reference evidence="7 8" key="1">
    <citation type="submission" date="2023-09" db="EMBL/GenBank/DDBJ databases">
        <title>Genomes of two closely related lineages of the louse Polyplax serrata with different host specificities.</title>
        <authorList>
            <person name="Martinu J."/>
            <person name="Tarabai H."/>
            <person name="Stefka J."/>
            <person name="Hypsa V."/>
        </authorList>
    </citation>
    <scope>NUCLEOTIDE SEQUENCE [LARGE SCALE GENOMIC DNA]</scope>
    <source>
        <strain evidence="7">98ZLc_SE</strain>
    </source>
</reference>
<dbReference type="InterPro" id="IPR000409">
    <property type="entry name" value="BEACH_dom"/>
</dbReference>
<proteinExistence type="predicted"/>
<dbReference type="SMART" id="SM01026">
    <property type="entry name" value="Beach"/>
    <property type="match status" value="1"/>
</dbReference>
<dbReference type="PROSITE" id="PS00678">
    <property type="entry name" value="WD_REPEATS_1"/>
    <property type="match status" value="1"/>
</dbReference>
<dbReference type="Pfam" id="PF14844">
    <property type="entry name" value="PH_BEACH"/>
    <property type="match status" value="1"/>
</dbReference>
<dbReference type="InterPro" id="IPR050865">
    <property type="entry name" value="BEACH_Domain"/>
</dbReference>
<evidence type="ECO:0000313" key="7">
    <source>
        <dbReference type="EMBL" id="KAK6640155.1"/>
    </source>
</evidence>
<sequence>MTKIQQFWDCFISAESSSYDKSRWFDFFLCQFIVDLNDGYCVEDILTFCNWNGVGTLIGCELLSDVDQVCSQPGDGEDLSPLRHHLFTKGWRALVVLLSLGQQNFSCTNELASLLISLYPICLEGKGNIRRYFGADNKYVHLSTEYELDPCLPSSSLKSKFLDGHAQFTMRADYYRSHTSALSIRNKKLTRGSTSERRNKEINSSESEYPNDDTNLQNKSCAFKIKLEPVKHDYLKSVQSEDYNKFDGVHYEPRRKPKLVKKASPMDWMDEKIKDVMQSQVNPYEFSMLVIQLLMSLCKSEHSIGLARDNLYPVCLKSVKFAMENLCSIQFESVSINTLNGAETCNLKYCLTQLFTISFKKIMCCSDVTSNAILTGILPMSLRVLEESVYKLISRINDVGVSSKENNSYESDTENQIIFGLICSAIQFLFNLLIQISEVDRVGNFLELFKTLIESNSGILIEKTITVLTKFGKITKAKKVIDLIGQLIVKMKNVRQYLVKPHLSKRMKQKKCKNGSEQHHHHDLFGAVYTPVVGSNCQQNCCVSRLFLVLLNLLSNIDEMPVEVINHTLKIMIFCGTCCCFTKNNILEYIIAIIKLPYHKSRVLAFQLLEGTLYPELGFYSAAKGKSTCLVCCKQSNSRWTQDNVSNNLSEECFNSGPVSFTDGYCLGQSILNLNLFKELLFSNDIRTVQGVTCHLLKSAPKMTQEGKYIVLFNIFLPVFLSEKMKFFCEKDSVSAFLLLSSLTIFSSLLNNFEFAQGFIRQKGLDVVLDLISVHRFTANCCSVLEKTILVSVLNSDSNVSNIPSVVTLRNAADAANCDFLHYFDAQESGAQIDLGDAKLKQQMTISQRKGIDVVENVFIFWRTYANLVLGNPVLRKYFSGQKFLSDCNKILKTALLSLANKEMKGKVKSMKGQENTESCMFIKLIESLLTFNLTIADYVGSGDSQEKAIIEQLSRNLLVNDLRNMDIRRLSEVLLKCSMIPPNELQINHSDSAPKFLFSPLWTTCGKGDDIEEKEERSVSDSESLEDFYVTADEGYDADVEVRDTFSSPGDGFYRNTVSGFDSTAGFQFQGETAFEENSEKCGRVIVYPKLCLAAIDLLIKLYNDKIKENPGRDAKSETQNSKFWETQKSNVVKPEIQVHECSIVKDPVHEKLCNFSESDMERKDSKNRLGHEETGEKHGGTENTNMIELISVFQKLTTLCREKSENCAVLCNKNVILKLLKGFQSCLSEAKETLTELQKAILDFITILGKYSVTTEELSAYLSLFKGDSPPVDLLFNPLLSWVSSYGSHPTFFLRFPVSVPADLVQNATPDIGKELHIQHRSEGINSCWSLSALSLPIGPDFSWPLWTQGFAISLWIRFDKSCHSGTKQRGHSKQHRKLSKTESGLRDCNLVAVSDVPSIYSKKKSELLSPKPISTQDLLHVFSLGNDGLTLECWTAPDLEVLVWRLSRIVNHGEYEIIAEKAVQHCFSVSSWTHLAINVRNVVTRKTSLIQVTFVSNGGNEISICLALSSAPVRRSRTSSLLLGAQGTIHKKGSFFFGSLMLFTNPVFTRERAVYLLGFGPKCTSLIDCLIGRRRPNFTSIFSNKILINEIDWEKILDAKLELIRDAQNHLLMIYSAENPHTFNIYPSCSGINSAHFCSGLRSVSPETSAAQLGPICLIPSLFASLDIHKYQGLIQTAYILGGSSTFMFLFARIVELKCNPAEQGRYLFLLLKFVQCDTDLFTQFVKNEHHNMLHKIFSVSRTLSGHLHLHILKAILDACCDKPVIQYTGNRFQIVNQCDSVIVNSFLITTILSSWKDWSPALQGTEVLEMFFSALLALLKDEHPFREFNVGQLNRVKMVNGLLSFCKERFLYGDKKTLTVGICTSLVELVKSLMGAPPEFSHIFAIMNCLILLHPVNTTFVTHVKSSFYMLLSDCRTFLNSGNNNENKSAKNLKDDSLKNGSLQVLESWSPNSNVNTLMKNAYKNNVKSALDICKLNKALTDLQLRNQTLDNVNASAAQQDNQELDNVKHSENLMFDAEMASSYTEQSENFHKKDEERDKSQLYFTSLFSNVGAKKGHLTEEKGDQQEILTDASDEQTGDLSSESSETLWIVVEGLLLLLRDVILVLPDSMEQQVLNHVIKPEILLVMANHKNHRIRSAVVKVFTSYLQRAPHEDVQKFIKLKGFIHLANQISLFPASQCLVEDCLQLLTRTVMDEHPIDFFNTASLPLILALLPRSIHDLSLAHNLINTIRQFYCKDEYASRVLLDNGLLEVLVKTLVASVHFTSGGSDETCQGVVLFDVIQLFIVIVSKLLNTSGLSNMQIISDMRLELNHVMRLEIENCGVTSRCVRAIRDALCKILDKALDIMQKKIIAIQVTHKQRKSSIFSLVLNGNQSGQAELGSPGVIDVFDSHVNSFKASTINSYSLAQSKEVTRNELSERFKALIVYAVEFLIYSEMSKNRNFSPSRTELSFIYHLLPMLLQILSANMETRSATHRQTHTGIYWTIRDTLRGETFELLMWLMSPHQTIKVRMFALTTLISQSNCKHLLSTLLQVAHQSQQKFTVFLWDLMYNNNLSNSDFRNCQELKDSLQEWGLISSWPNGDGNDRWEATCTALISEDFKRATEWEKHMEAITVRCITKYDTLAKSLSEDATTMTRLVVDVQNVERKSFMEEMKLHYSEDVHMSIKWNELISRLTHEKAVWHFPNSYPIFWELDSTEGPSRVRKRLARCYLEMDEKYFLSSERNKLNIEKNTKPLGFLFKETAKSRASMVLIERLHSNEKIRVMFSAKIITPALVIPGELLVGEACLYFVADDRHKFQSLNASNAVWLFDDVKEIHTRRYELQERAVEFFLTNGKTYFVAFETAKERDDFMTELMDCYLPNRVTGDTLNDVMQLWREGIITNWEYLTQLNKLAGRSYNDLMQYPVYPFVLSDYCSPTIDLNNCQIYRNFKKPMAVQEKKNELHYINNYNELLGGLKHVSLNKEPYHYGSHYSNSGTVLHFLVRLPPFTKMLLHYQDGNFDLPDRTFHSLHTTWRLASSESTTDVKEMIPEFFFLPEFLTNFQRFNFGVRQNGDIVDSVLLPPWCNGDSRKFILAHRQALESDYVTENLPHWIDLVFGYKQTGKAAIAAINVFHPATYCGFNVESIEDPVERTAWETMIKTYGQTPKQLLKTPHPFPIQSLVPRLNSCHEFCGAEVRGLKWGSYVGSPSEPEPTLAWRQNGKGKGIIGNLIALATNDILGLPPLSTCLLQYNKDRGLGVISINGVRAALLSWAFTDGIIRLQLKKELPLVPLISVSQLDPITICVSVPGCNQLWMGHESGNLSVYKFDFVTDVESINFSEIPVTLHGHENSISGIAISRAYSITATSGLDGVIILWDLNHTCYIRSFNLNSGPVELVVVSDTLGDVASCVTAPDSNNILHLHSINGGFLGSVALKETVTAMCFSTAPEGISINVIACGLNNGVIRLFSSWDLTHLRDISMFSFVHPVISLTYSHNSQLLYASYKEGTVVAWENSGSKCAIKTCRFFNLKI</sequence>
<feature type="compositionally biased region" description="Basic and acidic residues" evidence="4">
    <location>
        <begin position="194"/>
        <end position="203"/>
    </location>
</feature>
<dbReference type="InterPro" id="IPR011993">
    <property type="entry name" value="PH-like_dom_sf"/>
</dbReference>
<evidence type="ECO:0008006" key="9">
    <source>
        <dbReference type="Google" id="ProtNLM"/>
    </source>
</evidence>
<dbReference type="Gene3D" id="2.130.10.10">
    <property type="entry name" value="YVTN repeat-like/Quinoprotein amine dehydrogenase"/>
    <property type="match status" value="1"/>
</dbReference>
<dbReference type="PANTHER" id="PTHR13743">
    <property type="entry name" value="BEIGE/BEACH-RELATED"/>
    <property type="match status" value="1"/>
</dbReference>